<reference evidence="2" key="1">
    <citation type="journal article" date="2014" name="Int. J. Syst. Evol. Microbiol.">
        <title>Complete genome sequence of Corynebacterium casei LMG S-19264T (=DSM 44701T), isolated from a smear-ripened cheese.</title>
        <authorList>
            <consortium name="US DOE Joint Genome Institute (JGI-PGF)"/>
            <person name="Walter F."/>
            <person name="Albersmeier A."/>
            <person name="Kalinowski J."/>
            <person name="Ruckert C."/>
        </authorList>
    </citation>
    <scope>NUCLEOTIDE SEQUENCE</scope>
    <source>
        <strain evidence="2">KCTC 32020</strain>
    </source>
</reference>
<evidence type="ECO:0000256" key="1">
    <source>
        <dbReference type="SAM" id="Phobius"/>
    </source>
</evidence>
<comment type="caution">
    <text evidence="2">The sequence shown here is derived from an EMBL/GenBank/DDBJ whole genome shotgun (WGS) entry which is preliminary data.</text>
</comment>
<protein>
    <submittedName>
        <fullName evidence="2">Uncharacterized protein</fullName>
    </submittedName>
</protein>
<accession>A0A919D8A1</accession>
<sequence length="75" mass="7961">MQRDRAPDAAVAAGDQGDAAVELAAAAVVLADAFRLRMHRVLVAGLVVLFLRWLRAGLLLFVHGDDGFAACAMRT</sequence>
<keyword evidence="1" id="KW-0472">Membrane</keyword>
<evidence type="ECO:0000313" key="3">
    <source>
        <dbReference type="Proteomes" id="UP000636453"/>
    </source>
</evidence>
<evidence type="ECO:0000313" key="2">
    <source>
        <dbReference type="EMBL" id="GHE26870.1"/>
    </source>
</evidence>
<keyword evidence="1" id="KW-1133">Transmembrane helix</keyword>
<dbReference type="Proteomes" id="UP000636453">
    <property type="component" value="Unassembled WGS sequence"/>
</dbReference>
<keyword evidence="1" id="KW-0812">Transmembrane</keyword>
<gene>
    <name evidence="2" type="ORF">GCM10007167_04990</name>
</gene>
<reference evidence="2" key="2">
    <citation type="submission" date="2020-09" db="EMBL/GenBank/DDBJ databases">
        <authorList>
            <person name="Sun Q."/>
            <person name="Kim S."/>
        </authorList>
    </citation>
    <scope>NUCLEOTIDE SEQUENCE</scope>
    <source>
        <strain evidence="2">KCTC 32020</strain>
    </source>
</reference>
<feature type="transmembrane region" description="Helical" evidence="1">
    <location>
        <begin position="41"/>
        <end position="62"/>
    </location>
</feature>
<dbReference type="EMBL" id="BNCF01000002">
    <property type="protein sequence ID" value="GHE26870.1"/>
    <property type="molecule type" value="Genomic_DNA"/>
</dbReference>
<name>A0A919D8A1_9GAMM</name>
<proteinExistence type="predicted"/>
<organism evidence="2 3">
    <name type="scientific">Vulcaniibacterium thermophilum</name>
    <dbReference type="NCBI Taxonomy" id="1169913"/>
    <lineage>
        <taxon>Bacteria</taxon>
        <taxon>Pseudomonadati</taxon>
        <taxon>Pseudomonadota</taxon>
        <taxon>Gammaproteobacteria</taxon>
        <taxon>Lysobacterales</taxon>
        <taxon>Lysobacteraceae</taxon>
        <taxon>Vulcaniibacterium</taxon>
    </lineage>
</organism>
<keyword evidence="3" id="KW-1185">Reference proteome</keyword>
<dbReference type="AlphaFoldDB" id="A0A919D8A1"/>